<dbReference type="Proteomes" id="UP000012117">
    <property type="component" value="Unassembled WGS sequence"/>
</dbReference>
<feature type="non-terminal residue" evidence="2">
    <location>
        <position position="1"/>
    </location>
</feature>
<protein>
    <submittedName>
        <fullName evidence="2">Uncharacterized protein</fullName>
    </submittedName>
</protein>
<dbReference type="Gene3D" id="2.60.120.260">
    <property type="entry name" value="Galactose-binding domain-like"/>
    <property type="match status" value="1"/>
</dbReference>
<dbReference type="EMBL" id="AKWN02000440">
    <property type="protein sequence ID" value="EMP05437.1"/>
    <property type="molecule type" value="Genomic_DNA"/>
</dbReference>
<evidence type="ECO:0000313" key="3">
    <source>
        <dbReference type="Proteomes" id="UP000012117"/>
    </source>
</evidence>
<reference evidence="2 3" key="1">
    <citation type="submission" date="2013-01" db="EMBL/GenBank/DDBJ databases">
        <authorList>
            <person name="Harkins D.M."/>
            <person name="Durkin A.S."/>
            <person name="Brinkac L.M."/>
            <person name="Haft D.H."/>
            <person name="Selengut J.D."/>
            <person name="Sanka R."/>
            <person name="DePew J."/>
            <person name="Purushe J."/>
            <person name="Picardeau M."/>
            <person name="Werts C."/>
            <person name="Goarant C."/>
            <person name="Vinetz J.M."/>
            <person name="Sutton G.G."/>
            <person name="Nierman W.C."/>
            <person name="Fouts D.E."/>
        </authorList>
    </citation>
    <scope>NUCLEOTIDE SEQUENCE [LARGE SCALE GENOMIC DNA]</scope>
    <source>
        <strain evidence="2 3">200701872</strain>
    </source>
</reference>
<organism evidence="2 3">
    <name type="scientific">Leptospira interrogans serovar Pyrogenes str. 200701872</name>
    <dbReference type="NCBI Taxonomy" id="1193029"/>
    <lineage>
        <taxon>Bacteria</taxon>
        <taxon>Pseudomonadati</taxon>
        <taxon>Spirochaetota</taxon>
        <taxon>Spirochaetia</taxon>
        <taxon>Leptospirales</taxon>
        <taxon>Leptospiraceae</taxon>
        <taxon>Leptospira</taxon>
    </lineage>
</organism>
<feature type="transmembrane region" description="Helical" evidence="1">
    <location>
        <begin position="187"/>
        <end position="208"/>
    </location>
</feature>
<evidence type="ECO:0000313" key="2">
    <source>
        <dbReference type="EMBL" id="EMP05437.1"/>
    </source>
</evidence>
<name>M6ZMN1_LEPIR</name>
<sequence length="236" mass="27221">LFSDYIFCFFRVDSKIQSLDEIVSLDSTKEHGWEITLQKIDPVAFSDSYLKGQKNSNIQLEAYEAPGVYILPEESIQTAFIVKKFIAPKNWKGSGLAVRLGTLTDKDKTYLNGTLIGETGDMNSTLPQAYDKIRIYQIPNGLIRKDEVNILVIEVKKYFQKEIGIEQDKTAIGDSLLIQKELLETEYIKILLLMIYTTAGVYFLFLYLRRRADRENLYYGLFTIFARFISIFKKSD</sequence>
<feature type="transmembrane region" description="Helical" evidence="1">
    <location>
        <begin position="217"/>
        <end position="233"/>
    </location>
</feature>
<gene>
    <name evidence="2" type="ORF">LEP1GSC124_0576</name>
</gene>
<dbReference type="BioCyc" id="LINT1193029:G11R4-4309-MONOMER"/>
<keyword evidence="1" id="KW-0812">Transmembrane</keyword>
<proteinExistence type="predicted"/>
<accession>M6ZMN1</accession>
<keyword evidence="1" id="KW-1133">Transmembrane helix</keyword>
<comment type="caution">
    <text evidence="2">The sequence shown here is derived from an EMBL/GenBank/DDBJ whole genome shotgun (WGS) entry which is preliminary data.</text>
</comment>
<evidence type="ECO:0000256" key="1">
    <source>
        <dbReference type="SAM" id="Phobius"/>
    </source>
</evidence>
<keyword evidence="1" id="KW-0472">Membrane</keyword>
<dbReference type="AlphaFoldDB" id="M6ZMN1"/>